<organism evidence="1 2">
    <name type="scientific">Leeuwenhoekiella parthenopeia</name>
    <dbReference type="NCBI Taxonomy" id="2890320"/>
    <lineage>
        <taxon>Bacteria</taxon>
        <taxon>Pseudomonadati</taxon>
        <taxon>Bacteroidota</taxon>
        <taxon>Flavobacteriia</taxon>
        <taxon>Flavobacteriales</taxon>
        <taxon>Flavobacteriaceae</taxon>
        <taxon>Leeuwenhoekiella</taxon>
    </lineage>
</organism>
<evidence type="ECO:0000313" key="1">
    <source>
        <dbReference type="EMBL" id="MCC4212842.1"/>
    </source>
</evidence>
<proteinExistence type="predicted"/>
<evidence type="ECO:0000313" key="2">
    <source>
        <dbReference type="Proteomes" id="UP001197770"/>
    </source>
</evidence>
<protein>
    <recommendedName>
        <fullName evidence="3">Guanylate cyclase domain-containing protein</fullName>
    </recommendedName>
</protein>
<comment type="caution">
    <text evidence="1">The sequence shown here is derived from an EMBL/GenBank/DDBJ whole genome shotgun (WGS) entry which is preliminary data.</text>
</comment>
<reference evidence="1 2" key="1">
    <citation type="submission" date="2021-11" db="EMBL/GenBank/DDBJ databases">
        <title>Seasonal and diel survey of microbial diversity of the Tyrrhenian coast.</title>
        <authorList>
            <person name="Gattoni G."/>
            <person name="Corral P."/>
        </authorList>
    </citation>
    <scope>NUCLEOTIDE SEQUENCE [LARGE SCALE GENOMIC DNA]</scope>
    <source>
        <strain evidence="1 2">Mr9</strain>
    </source>
</reference>
<dbReference type="RefSeq" id="WP_228229909.1">
    <property type="nucleotide sequence ID" value="NZ_JAJGMW010000009.1"/>
</dbReference>
<keyword evidence="2" id="KW-1185">Reference proteome</keyword>
<sequence>MYENRITFFIDILGFRNIISQTENDNKLAQGIFSVLDSMKGENITNEVFLEINETEDAKKEIEEIKKVQALFSKALIGESSIQITHFSDSIVLSIGLENDMNAMSLIEYVGRLIYRLWKDFKILIRGGVSVDKLVHIENGPLFGPAMVNAYDFETHLSVYPRIVLDDTVFNIVHNSPSFKSVKDLFIAFSGTKEVNGKEISIKRGLEINLATSFKHYMNSHFTFHPEKQKEVQEVINSSVEHLEEKKSEISSERIKEKYQYLIDQIRGQKLEK</sequence>
<dbReference type="EMBL" id="JAJGMW010000009">
    <property type="protein sequence ID" value="MCC4212842.1"/>
    <property type="molecule type" value="Genomic_DNA"/>
</dbReference>
<evidence type="ECO:0008006" key="3">
    <source>
        <dbReference type="Google" id="ProtNLM"/>
    </source>
</evidence>
<accession>A0ABS8GUF4</accession>
<gene>
    <name evidence="1" type="ORF">LLW17_08945</name>
</gene>
<dbReference type="Proteomes" id="UP001197770">
    <property type="component" value="Unassembled WGS sequence"/>
</dbReference>
<name>A0ABS8GUF4_9FLAO</name>